<keyword evidence="2" id="KW-1185">Reference proteome</keyword>
<dbReference type="EMBL" id="SDMP01000012">
    <property type="protein sequence ID" value="RYR24241.1"/>
    <property type="molecule type" value="Genomic_DNA"/>
</dbReference>
<evidence type="ECO:0000313" key="2">
    <source>
        <dbReference type="Proteomes" id="UP000289738"/>
    </source>
</evidence>
<name>A0A445ACN9_ARAHY</name>
<reference evidence="1 2" key="1">
    <citation type="submission" date="2019-01" db="EMBL/GenBank/DDBJ databases">
        <title>Sequencing of cultivated peanut Arachis hypogaea provides insights into genome evolution and oil improvement.</title>
        <authorList>
            <person name="Chen X."/>
        </authorList>
    </citation>
    <scope>NUCLEOTIDE SEQUENCE [LARGE SCALE GENOMIC DNA]</scope>
    <source>
        <strain evidence="2">cv. Fuhuasheng</strain>
        <tissue evidence="1">Leaves</tissue>
    </source>
</reference>
<accession>A0A445ACN9</accession>
<gene>
    <name evidence="1" type="ORF">Ahy_B02g057735</name>
</gene>
<evidence type="ECO:0008006" key="3">
    <source>
        <dbReference type="Google" id="ProtNLM"/>
    </source>
</evidence>
<comment type="caution">
    <text evidence="1">The sequence shown here is derived from an EMBL/GenBank/DDBJ whole genome shotgun (WGS) entry which is preliminary data.</text>
</comment>
<dbReference type="Proteomes" id="UP000289738">
    <property type="component" value="Chromosome B02"/>
</dbReference>
<sequence>MPVSEVIVTLEDVLYIFGLPIDGEVVTGWTDSSHDFLVTQNLAIFGSEPEVSSSSKSYIKLS</sequence>
<proteinExistence type="predicted"/>
<dbReference type="AlphaFoldDB" id="A0A445ACN9"/>
<protein>
    <recommendedName>
        <fullName evidence="3">Aminotransferase-like plant mobile domain-containing protein</fullName>
    </recommendedName>
</protein>
<organism evidence="1 2">
    <name type="scientific">Arachis hypogaea</name>
    <name type="common">Peanut</name>
    <dbReference type="NCBI Taxonomy" id="3818"/>
    <lineage>
        <taxon>Eukaryota</taxon>
        <taxon>Viridiplantae</taxon>
        <taxon>Streptophyta</taxon>
        <taxon>Embryophyta</taxon>
        <taxon>Tracheophyta</taxon>
        <taxon>Spermatophyta</taxon>
        <taxon>Magnoliopsida</taxon>
        <taxon>eudicotyledons</taxon>
        <taxon>Gunneridae</taxon>
        <taxon>Pentapetalae</taxon>
        <taxon>rosids</taxon>
        <taxon>fabids</taxon>
        <taxon>Fabales</taxon>
        <taxon>Fabaceae</taxon>
        <taxon>Papilionoideae</taxon>
        <taxon>50 kb inversion clade</taxon>
        <taxon>dalbergioids sensu lato</taxon>
        <taxon>Dalbergieae</taxon>
        <taxon>Pterocarpus clade</taxon>
        <taxon>Arachis</taxon>
    </lineage>
</organism>
<evidence type="ECO:0000313" key="1">
    <source>
        <dbReference type="EMBL" id="RYR24241.1"/>
    </source>
</evidence>